<comment type="caution">
    <text evidence="1">The sequence shown here is derived from an EMBL/GenBank/DDBJ whole genome shotgun (WGS) entry which is preliminary data.</text>
</comment>
<evidence type="ECO:0008006" key="3">
    <source>
        <dbReference type="Google" id="ProtNLM"/>
    </source>
</evidence>
<dbReference type="Pfam" id="PF13306">
    <property type="entry name" value="LRR_5"/>
    <property type="match status" value="1"/>
</dbReference>
<name>A0ABR2GY14_9EUKA</name>
<organism evidence="1 2">
    <name type="scientific">Tritrichomonas musculus</name>
    <dbReference type="NCBI Taxonomy" id="1915356"/>
    <lineage>
        <taxon>Eukaryota</taxon>
        <taxon>Metamonada</taxon>
        <taxon>Parabasalia</taxon>
        <taxon>Tritrichomonadida</taxon>
        <taxon>Tritrichomonadidae</taxon>
        <taxon>Tritrichomonas</taxon>
    </lineage>
</organism>
<dbReference type="Gene3D" id="3.80.10.10">
    <property type="entry name" value="Ribonuclease Inhibitor"/>
    <property type="match status" value="1"/>
</dbReference>
<evidence type="ECO:0000313" key="2">
    <source>
        <dbReference type="Proteomes" id="UP001470230"/>
    </source>
</evidence>
<protein>
    <recommendedName>
        <fullName evidence="3">Leucine-rich repeat domain-containing protein</fullName>
    </recommendedName>
</protein>
<reference evidence="1 2" key="1">
    <citation type="submission" date="2024-04" db="EMBL/GenBank/DDBJ databases">
        <title>Tritrichomonas musculus Genome.</title>
        <authorList>
            <person name="Alves-Ferreira E."/>
            <person name="Grigg M."/>
            <person name="Lorenzi H."/>
            <person name="Galac M."/>
        </authorList>
    </citation>
    <scope>NUCLEOTIDE SEQUENCE [LARGE SCALE GENOMIC DNA]</scope>
    <source>
        <strain evidence="1 2">EAF2021</strain>
    </source>
</reference>
<dbReference type="EMBL" id="JAPFFF010000056">
    <property type="protein sequence ID" value="KAK8838232.1"/>
    <property type="molecule type" value="Genomic_DNA"/>
</dbReference>
<gene>
    <name evidence="1" type="ORF">M9Y10_035652</name>
</gene>
<dbReference type="InterPro" id="IPR026906">
    <property type="entry name" value="LRR_5"/>
</dbReference>
<proteinExistence type="predicted"/>
<accession>A0ABR2GY14</accession>
<sequence>MEATQTEFYRPETGLVYVLNIGRLTCKVINSPTIKGDVVIPAKVNYKDKDYQVEAIGEAALKNNSGIKSVTFAPDSTINAIEKNAFEASSVESITFPASLTRIGDNAFAGCGKLQTVQFPNGSKLIAVGKDAFPAELLPKITFPNEVKQNGLVENLF</sequence>
<dbReference type="Proteomes" id="UP001470230">
    <property type="component" value="Unassembled WGS sequence"/>
</dbReference>
<keyword evidence="2" id="KW-1185">Reference proteome</keyword>
<evidence type="ECO:0000313" key="1">
    <source>
        <dbReference type="EMBL" id="KAK8838232.1"/>
    </source>
</evidence>
<dbReference type="InterPro" id="IPR032675">
    <property type="entry name" value="LRR_dom_sf"/>
</dbReference>